<organism evidence="1 2">
    <name type="scientific">Cotesia congregata</name>
    <name type="common">Parasitoid wasp</name>
    <name type="synonym">Apanteles congregatus</name>
    <dbReference type="NCBI Taxonomy" id="51543"/>
    <lineage>
        <taxon>Eukaryota</taxon>
        <taxon>Metazoa</taxon>
        <taxon>Ecdysozoa</taxon>
        <taxon>Arthropoda</taxon>
        <taxon>Hexapoda</taxon>
        <taxon>Insecta</taxon>
        <taxon>Pterygota</taxon>
        <taxon>Neoptera</taxon>
        <taxon>Endopterygota</taxon>
        <taxon>Hymenoptera</taxon>
        <taxon>Apocrita</taxon>
        <taxon>Ichneumonoidea</taxon>
        <taxon>Braconidae</taxon>
        <taxon>Microgastrinae</taxon>
        <taxon>Cotesia</taxon>
    </lineage>
</organism>
<dbReference type="Proteomes" id="UP000786811">
    <property type="component" value="Unassembled WGS sequence"/>
</dbReference>
<name>A0A8J2MJ98_COTCN</name>
<accession>A0A8J2MJ98</accession>
<dbReference type="EMBL" id="CAJNRD030001117">
    <property type="protein sequence ID" value="CAG5077805.1"/>
    <property type="molecule type" value="Genomic_DNA"/>
</dbReference>
<feature type="non-terminal residue" evidence="1">
    <location>
        <position position="1"/>
    </location>
</feature>
<reference evidence="1" key="1">
    <citation type="submission" date="2021-04" db="EMBL/GenBank/DDBJ databases">
        <authorList>
            <person name="Chebbi M.A.C M."/>
        </authorList>
    </citation>
    <scope>NUCLEOTIDE SEQUENCE</scope>
</reference>
<keyword evidence="2" id="KW-1185">Reference proteome</keyword>
<feature type="non-terminal residue" evidence="1">
    <location>
        <position position="96"/>
    </location>
</feature>
<gene>
    <name evidence="1" type="ORF">HICCMSTLAB_LOCUS2563</name>
</gene>
<sequence>GCYSSKIELSLTSIGGVEEGSFKYTIRKKSLLPGDKGWYAKVPKLYPQKKEIKIKLEQELNLKCTGHREIKFFMFLNGPSDQTLKLLNGFIRSREA</sequence>
<evidence type="ECO:0000313" key="2">
    <source>
        <dbReference type="Proteomes" id="UP000786811"/>
    </source>
</evidence>
<protein>
    <submittedName>
        <fullName evidence="1">Uncharacterized protein</fullName>
    </submittedName>
</protein>
<proteinExistence type="predicted"/>
<comment type="caution">
    <text evidence="1">The sequence shown here is derived from an EMBL/GenBank/DDBJ whole genome shotgun (WGS) entry which is preliminary data.</text>
</comment>
<dbReference type="AlphaFoldDB" id="A0A8J2MJ98"/>
<evidence type="ECO:0000313" key="1">
    <source>
        <dbReference type="EMBL" id="CAG5077805.1"/>
    </source>
</evidence>